<evidence type="ECO:0000313" key="14">
    <source>
        <dbReference type="Proteomes" id="UP000663836"/>
    </source>
</evidence>
<dbReference type="InterPro" id="IPR057366">
    <property type="entry name" value="TRPM-like"/>
</dbReference>
<evidence type="ECO:0000256" key="2">
    <source>
        <dbReference type="ARBA" id="ARBA00022448"/>
    </source>
</evidence>
<evidence type="ECO:0000256" key="7">
    <source>
        <dbReference type="ARBA" id="ARBA00023303"/>
    </source>
</evidence>
<evidence type="ECO:0000259" key="12">
    <source>
        <dbReference type="Pfam" id="PF25508"/>
    </source>
</evidence>
<dbReference type="PANTHER" id="PTHR13800">
    <property type="entry name" value="TRANSIENT RECEPTOR POTENTIAL CATION CHANNEL, SUBFAMILY M, MEMBER 6"/>
    <property type="match status" value="1"/>
</dbReference>
<evidence type="ECO:0000256" key="4">
    <source>
        <dbReference type="ARBA" id="ARBA00022989"/>
    </source>
</evidence>
<gene>
    <name evidence="13" type="ORF">JBS370_LOCUS18560</name>
</gene>
<name>A0A819EV42_9BILA</name>
<dbReference type="Pfam" id="PF00520">
    <property type="entry name" value="Ion_trans"/>
    <property type="match status" value="1"/>
</dbReference>
<dbReference type="InterPro" id="IPR050927">
    <property type="entry name" value="TRPM"/>
</dbReference>
<feature type="transmembrane region" description="Helical" evidence="9">
    <location>
        <begin position="1037"/>
        <end position="1057"/>
    </location>
</feature>
<evidence type="ECO:0000256" key="5">
    <source>
        <dbReference type="ARBA" id="ARBA00023065"/>
    </source>
</evidence>
<feature type="domain" description="Ion transport" evidence="10">
    <location>
        <begin position="919"/>
        <end position="1134"/>
    </location>
</feature>
<evidence type="ECO:0000256" key="3">
    <source>
        <dbReference type="ARBA" id="ARBA00022692"/>
    </source>
</evidence>
<keyword evidence="6 9" id="KW-0472">Membrane</keyword>
<keyword evidence="2" id="KW-0813">Transport</keyword>
<dbReference type="Pfam" id="PF18139">
    <property type="entry name" value="LSDAT_euk"/>
    <property type="match status" value="1"/>
</dbReference>
<evidence type="ECO:0000256" key="6">
    <source>
        <dbReference type="ARBA" id="ARBA00023136"/>
    </source>
</evidence>
<evidence type="ECO:0000259" key="10">
    <source>
        <dbReference type="Pfam" id="PF00520"/>
    </source>
</evidence>
<keyword evidence="3 9" id="KW-0812">Transmembrane</keyword>
<protein>
    <submittedName>
        <fullName evidence="13">Uncharacterized protein</fullName>
    </submittedName>
</protein>
<comment type="caution">
    <text evidence="13">The sequence shown here is derived from an EMBL/GenBank/DDBJ whole genome shotgun (WGS) entry which is preliminary data.</text>
</comment>
<keyword evidence="7" id="KW-0407">Ion channel</keyword>
<evidence type="ECO:0000313" key="13">
    <source>
        <dbReference type="EMBL" id="CAF3856883.1"/>
    </source>
</evidence>
<evidence type="ECO:0000256" key="9">
    <source>
        <dbReference type="SAM" id="Phobius"/>
    </source>
</evidence>
<sequence>MSTMNMDDVNNSTIIQQAPSNFLFSNVNKILSTFVPAHHRRQSNELYKSIGVKSHGTITFADNKSNRAEFIRIPPDAPVMQVKELISTKWCHERPSLVISVTGGAKDYNMKPKLLRAFRRGLLKVASTTGAWIITGGMNTGIMKLVGEIVQINPNRHRPIHLIGIATWGCVAGSDQLDVHGTNVHYAKPHVEELNEALLEPNHTEFIFVDDGSVRKFGGEITFRASLEQAISGDFFAIRSNSDSSPPLPKLTPTTSFRSEQSDPIPVVLLVVEGGPNTVRTVHEAVVENNIPAVFFEGTGRCCDLFAKAVRLYKEYRLKFELSEEIPRLDVPTILRRYDELKNRLREDLREELRAIGVTGARLGAGNRKTMQKKFTASDATKKDEADSVDYFSLVYECIDTRPNFLNIISLHARSPVEPDIDVAILQALLNATSGFRPGKTSNQRKREQFQLAMEWNRVDIVKKNIMKDDRDWENMELNDLFELALNRSQTEFVRLFLDHDFSLTDLFRNNNKLALLYKNSMKEHHVIFSTSDNPLRTIYQVLIQPLIGDFFEVDIALRSQRTSSETRLNVDNDSELCSCCTVPWPRRHHDARPPKHVLENSISEGYSGYHLDIDKELFLWSVITGKREFNLLFWSRGKNKVCAALIAALVYRKRARKDHDSRYHQTADEFENLAVQILDRFYQINSRACIKAVIRQIPSYGNVTWLELAIKAEAKQFIAQRAVQDVLNNIWYGYIDQKETERKIIFSTIMLWYSGFLRYHDELVKTSDPTRFIDELLSKANLPQQSQTIKSLHSMDKPTDDIQMRLMHGVASVDNTPVDFIAVGFCEKANNQISQYFKNILKFLRAPYVKYLYNLYFHVIFLSLFSYMILSDFFPLYEFQSDVCGPNSPPERQEDGSNNSSLIKDNEINTNITVPYGFQKHDRPSTSEYILFIWVTTLLCEEIRQFFSLEAKSIRNAVVAYFEVFWNKLDVLAIILFYVGFILRFLPYTECFCAARIVFSVDITIWFIRSLDLFAAIKRLGPKLVMIGEMMHDLKFYMIMLVVFIMGFGVSSYSLIYGAKAFTWHLPREIINLAYWQIFGELNALDSFEHNYRPNGYAVFILLVIYMAIVNILLVNLLIAMFSNTFDRLQTDTDRIWKFQRYSLICEYLSRPSIPPPFILFSHLWRFALYTLTSCSKSSWLRETYIQHTSRNKYEIMLDEKSACNIEIAEDALGDEIYYNYIKIGRKLAEEQDLDEERIHSPQETTLSKMRLIENRVQIIRNQQAHVLDYLDCLMDGLKVLGGDRIRVPERRILDPDESFDETITPIDQPRQDIGRESLTDDIRRSSMTNLFQSRKNE</sequence>
<dbReference type="InterPro" id="IPR005821">
    <property type="entry name" value="Ion_trans_dom"/>
</dbReference>
<dbReference type="EMBL" id="CAJOBD010002114">
    <property type="protein sequence ID" value="CAF3856883.1"/>
    <property type="molecule type" value="Genomic_DNA"/>
</dbReference>
<feature type="compositionally biased region" description="Basic and acidic residues" evidence="8">
    <location>
        <begin position="1311"/>
        <end position="1321"/>
    </location>
</feature>
<keyword evidence="4 9" id="KW-1133">Transmembrane helix</keyword>
<dbReference type="Proteomes" id="UP000663836">
    <property type="component" value="Unassembled WGS sequence"/>
</dbReference>
<dbReference type="GO" id="GO:0005886">
    <property type="term" value="C:plasma membrane"/>
    <property type="evidence" value="ECO:0007669"/>
    <property type="project" value="TreeGrafter"/>
</dbReference>
<accession>A0A819EV42</accession>
<organism evidence="13 14">
    <name type="scientific">Rotaria sordida</name>
    <dbReference type="NCBI Taxonomy" id="392033"/>
    <lineage>
        <taxon>Eukaryota</taxon>
        <taxon>Metazoa</taxon>
        <taxon>Spiralia</taxon>
        <taxon>Gnathifera</taxon>
        <taxon>Rotifera</taxon>
        <taxon>Eurotatoria</taxon>
        <taxon>Bdelloidea</taxon>
        <taxon>Philodinida</taxon>
        <taxon>Philodinidae</taxon>
        <taxon>Rotaria</taxon>
    </lineage>
</organism>
<reference evidence="13" key="1">
    <citation type="submission" date="2021-02" db="EMBL/GenBank/DDBJ databases">
        <authorList>
            <person name="Nowell W R."/>
        </authorList>
    </citation>
    <scope>NUCLEOTIDE SEQUENCE</scope>
</reference>
<keyword evidence="5" id="KW-0406">Ion transport</keyword>
<dbReference type="Pfam" id="PF25508">
    <property type="entry name" value="TRPM2"/>
    <property type="match status" value="1"/>
</dbReference>
<dbReference type="PANTHER" id="PTHR13800:SF1">
    <property type="entry name" value="TRANSIENT RECEPTOR POTENTIAL CATION CHANNEL TRPM"/>
    <property type="match status" value="1"/>
</dbReference>
<dbReference type="InterPro" id="IPR041491">
    <property type="entry name" value="TRPM_SLOG"/>
</dbReference>
<comment type="subcellular location">
    <subcellularLocation>
        <location evidence="1">Membrane</location>
        <topology evidence="1">Multi-pass membrane protein</topology>
    </subcellularLocation>
</comment>
<dbReference type="GO" id="GO:0005261">
    <property type="term" value="F:monoatomic cation channel activity"/>
    <property type="evidence" value="ECO:0007669"/>
    <property type="project" value="TreeGrafter"/>
</dbReference>
<feature type="transmembrane region" description="Helical" evidence="9">
    <location>
        <begin position="972"/>
        <end position="989"/>
    </location>
</feature>
<feature type="domain" description="TRPM SLOG" evidence="11">
    <location>
        <begin position="68"/>
        <end position="317"/>
    </location>
</feature>
<feature type="transmembrane region" description="Helical" evidence="9">
    <location>
        <begin position="852"/>
        <end position="871"/>
    </location>
</feature>
<feature type="transmembrane region" description="Helical" evidence="9">
    <location>
        <begin position="1098"/>
        <end position="1120"/>
    </location>
</feature>
<dbReference type="GO" id="GO:0030001">
    <property type="term" value="P:metal ion transport"/>
    <property type="evidence" value="ECO:0007669"/>
    <property type="project" value="TreeGrafter"/>
</dbReference>
<evidence type="ECO:0000259" key="11">
    <source>
        <dbReference type="Pfam" id="PF18139"/>
    </source>
</evidence>
<evidence type="ECO:0000256" key="8">
    <source>
        <dbReference type="SAM" id="MobiDB-lite"/>
    </source>
</evidence>
<proteinExistence type="predicted"/>
<feature type="region of interest" description="Disordered" evidence="8">
    <location>
        <begin position="1298"/>
        <end position="1321"/>
    </location>
</feature>
<feature type="domain" description="TRPM-like" evidence="12">
    <location>
        <begin position="466"/>
        <end position="721"/>
    </location>
</feature>
<evidence type="ECO:0000256" key="1">
    <source>
        <dbReference type="ARBA" id="ARBA00004141"/>
    </source>
</evidence>